<dbReference type="RefSeq" id="WP_181616378.1">
    <property type="nucleotide sequence ID" value="NZ_BAABAM010000021.1"/>
</dbReference>
<dbReference type="EMBL" id="JACDUR010000012">
    <property type="protein sequence ID" value="MBA2897695.1"/>
    <property type="molecule type" value="Genomic_DNA"/>
</dbReference>
<evidence type="ECO:0000313" key="1">
    <source>
        <dbReference type="EMBL" id="MBA2897695.1"/>
    </source>
</evidence>
<dbReference type="AlphaFoldDB" id="A0A7W0CV18"/>
<dbReference type="Proteomes" id="UP000530928">
    <property type="component" value="Unassembled WGS sequence"/>
</dbReference>
<comment type="caution">
    <text evidence="1">The sequence shown here is derived from an EMBL/GenBank/DDBJ whole genome shotgun (WGS) entry which is preliminary data.</text>
</comment>
<protein>
    <submittedName>
        <fullName evidence="1">Uncharacterized protein</fullName>
    </submittedName>
</protein>
<sequence>MTTGDRSPDQERDEPELHEITLPVFDWLIIDAVLDNQASILASTDHGEAARELAATRRVGWDLLPDWPTEPGGFATWPRPDQTVTIALSPARWGQVADALAGAGEERLAVSILDHLG</sequence>
<accession>A0A7W0CV18</accession>
<keyword evidence="2" id="KW-1185">Reference proteome</keyword>
<name>A0A7W0CV18_9ACTN</name>
<organism evidence="1 2">
    <name type="scientific">Nonomuraea soli</name>
    <dbReference type="NCBI Taxonomy" id="1032476"/>
    <lineage>
        <taxon>Bacteria</taxon>
        <taxon>Bacillati</taxon>
        <taxon>Actinomycetota</taxon>
        <taxon>Actinomycetes</taxon>
        <taxon>Streptosporangiales</taxon>
        <taxon>Streptosporangiaceae</taxon>
        <taxon>Nonomuraea</taxon>
    </lineage>
</organism>
<gene>
    <name evidence="1" type="ORF">HNR30_009097</name>
</gene>
<proteinExistence type="predicted"/>
<reference evidence="1 2" key="1">
    <citation type="submission" date="2020-07" db="EMBL/GenBank/DDBJ databases">
        <title>Genomic Encyclopedia of Type Strains, Phase IV (KMG-IV): sequencing the most valuable type-strain genomes for metagenomic binning, comparative biology and taxonomic classification.</title>
        <authorList>
            <person name="Goeker M."/>
        </authorList>
    </citation>
    <scope>NUCLEOTIDE SEQUENCE [LARGE SCALE GENOMIC DNA]</scope>
    <source>
        <strain evidence="1 2">DSM 45533</strain>
    </source>
</reference>
<evidence type="ECO:0000313" key="2">
    <source>
        <dbReference type="Proteomes" id="UP000530928"/>
    </source>
</evidence>